<evidence type="ECO:0000313" key="2">
    <source>
        <dbReference type="EMBL" id="KCV68222.1"/>
    </source>
</evidence>
<dbReference type="AlphaFoldDB" id="A0A058Z3W3"/>
<evidence type="ECO:0000256" key="1">
    <source>
        <dbReference type="SAM" id="MobiDB-lite"/>
    </source>
</evidence>
<organism evidence="2">
    <name type="scientific">Fonticula alba</name>
    <name type="common">Slime mold</name>
    <dbReference type="NCBI Taxonomy" id="691883"/>
    <lineage>
        <taxon>Eukaryota</taxon>
        <taxon>Rotosphaerida</taxon>
        <taxon>Fonticulaceae</taxon>
        <taxon>Fonticula</taxon>
    </lineage>
</organism>
<sequence length="104" mass="12255">MVGGASHAHMRACTWRGLTEEVDRHHLRTRGRIYRMRRRRRRGATGRAILGSPEQKRRRRPTRRHAHVPAHVVRDNALVCFSRRLPHSGRRPPRRSWAPHAQLV</sequence>
<dbReference type="GeneID" id="20529872"/>
<name>A0A058Z3W3_FONAL</name>
<feature type="compositionally biased region" description="Basic residues" evidence="1">
    <location>
        <begin position="56"/>
        <end position="66"/>
    </location>
</feature>
<dbReference type="Proteomes" id="UP000030693">
    <property type="component" value="Unassembled WGS sequence"/>
</dbReference>
<feature type="compositionally biased region" description="Basic residues" evidence="1">
    <location>
        <begin position="84"/>
        <end position="94"/>
    </location>
</feature>
<gene>
    <name evidence="2" type="ORF">H696_05147</name>
</gene>
<evidence type="ECO:0000313" key="3">
    <source>
        <dbReference type="Proteomes" id="UP000030693"/>
    </source>
</evidence>
<feature type="region of interest" description="Disordered" evidence="1">
    <location>
        <begin position="38"/>
        <end position="66"/>
    </location>
</feature>
<protein>
    <submittedName>
        <fullName evidence="2">Uncharacterized protein</fullName>
    </submittedName>
</protein>
<keyword evidence="3" id="KW-1185">Reference proteome</keyword>
<accession>A0A058Z3W3</accession>
<reference evidence="2" key="1">
    <citation type="submission" date="2013-04" db="EMBL/GenBank/DDBJ databases">
        <title>The Genome Sequence of Fonticula alba ATCC 38817.</title>
        <authorList>
            <consortium name="The Broad Institute Genomics Platform"/>
            <person name="Russ C."/>
            <person name="Cuomo C."/>
            <person name="Burger G."/>
            <person name="Gray M.W."/>
            <person name="Holland P.W.H."/>
            <person name="King N."/>
            <person name="Lang F.B.F."/>
            <person name="Roger A.J."/>
            <person name="Ruiz-Trillo I."/>
            <person name="Brown M."/>
            <person name="Walker B."/>
            <person name="Young S."/>
            <person name="Zeng Q."/>
            <person name="Gargeya S."/>
            <person name="Fitzgerald M."/>
            <person name="Haas B."/>
            <person name="Abouelleil A."/>
            <person name="Allen A.W."/>
            <person name="Alvarado L."/>
            <person name="Arachchi H.M."/>
            <person name="Berlin A.M."/>
            <person name="Chapman S.B."/>
            <person name="Gainer-Dewar J."/>
            <person name="Goldberg J."/>
            <person name="Griggs A."/>
            <person name="Gujja S."/>
            <person name="Hansen M."/>
            <person name="Howarth C."/>
            <person name="Imamovic A."/>
            <person name="Ireland A."/>
            <person name="Larimer J."/>
            <person name="McCowan C."/>
            <person name="Murphy C."/>
            <person name="Pearson M."/>
            <person name="Poon T.W."/>
            <person name="Priest M."/>
            <person name="Roberts A."/>
            <person name="Saif S."/>
            <person name="Shea T."/>
            <person name="Sisk P."/>
            <person name="Sykes S."/>
            <person name="Wortman J."/>
            <person name="Nusbaum C."/>
            <person name="Birren B."/>
        </authorList>
    </citation>
    <scope>NUCLEOTIDE SEQUENCE [LARGE SCALE GENOMIC DNA]</scope>
    <source>
        <strain evidence="2">ATCC 38817</strain>
    </source>
</reference>
<dbReference type="EMBL" id="KB932209">
    <property type="protein sequence ID" value="KCV68222.1"/>
    <property type="molecule type" value="Genomic_DNA"/>
</dbReference>
<dbReference type="RefSeq" id="XP_009497276.1">
    <property type="nucleotide sequence ID" value="XM_009499001.1"/>
</dbReference>
<proteinExistence type="predicted"/>
<feature type="region of interest" description="Disordered" evidence="1">
    <location>
        <begin position="84"/>
        <end position="104"/>
    </location>
</feature>